<feature type="compositionally biased region" description="Basic residues" evidence="1">
    <location>
        <begin position="57"/>
        <end position="70"/>
    </location>
</feature>
<sequence length="115" mass="12424">MAPLLASGSATAADTGSRRFAVSMQQGLSSHVAGVCVTAGGPDLRSVTVDLAPTHGRVGRRHWKHPRRQGRRQELRELLDRAVSHRGPHYSERVTPCEDGLPLNPPGKAFKDVVL</sequence>
<dbReference type="AlphaFoldDB" id="A0A3A8K1U6"/>
<name>A0A3A8K1U6_9BACT</name>
<evidence type="ECO:0000256" key="1">
    <source>
        <dbReference type="SAM" id="MobiDB-lite"/>
    </source>
</evidence>
<keyword evidence="3" id="KW-1185">Reference proteome</keyword>
<reference evidence="3" key="1">
    <citation type="submission" date="2018-09" db="EMBL/GenBank/DDBJ databases">
        <authorList>
            <person name="Livingstone P.G."/>
            <person name="Whitworth D.E."/>
        </authorList>
    </citation>
    <scope>NUCLEOTIDE SEQUENCE [LARGE SCALE GENOMIC DNA]</scope>
    <source>
        <strain evidence="3">CA043D</strain>
    </source>
</reference>
<proteinExistence type="predicted"/>
<dbReference type="Proteomes" id="UP000268313">
    <property type="component" value="Unassembled WGS sequence"/>
</dbReference>
<dbReference type="EMBL" id="RAWE01000076">
    <property type="protein sequence ID" value="RKH01237.1"/>
    <property type="molecule type" value="Genomic_DNA"/>
</dbReference>
<evidence type="ECO:0000313" key="2">
    <source>
        <dbReference type="EMBL" id="RKH01237.1"/>
    </source>
</evidence>
<gene>
    <name evidence="2" type="ORF">D7X32_21030</name>
</gene>
<comment type="caution">
    <text evidence="2">The sequence shown here is derived from an EMBL/GenBank/DDBJ whole genome shotgun (WGS) entry which is preliminary data.</text>
</comment>
<accession>A0A3A8K1U6</accession>
<organism evidence="2 3">
    <name type="scientific">Corallococcus carmarthensis</name>
    <dbReference type="NCBI Taxonomy" id="2316728"/>
    <lineage>
        <taxon>Bacteria</taxon>
        <taxon>Pseudomonadati</taxon>
        <taxon>Myxococcota</taxon>
        <taxon>Myxococcia</taxon>
        <taxon>Myxococcales</taxon>
        <taxon>Cystobacterineae</taxon>
        <taxon>Myxococcaceae</taxon>
        <taxon>Corallococcus</taxon>
    </lineage>
</organism>
<feature type="region of interest" description="Disordered" evidence="1">
    <location>
        <begin position="51"/>
        <end position="72"/>
    </location>
</feature>
<dbReference type="OrthoDB" id="2254214at2"/>
<dbReference type="RefSeq" id="WP_120604348.1">
    <property type="nucleotide sequence ID" value="NZ_JABFJX010000014.1"/>
</dbReference>
<evidence type="ECO:0000313" key="3">
    <source>
        <dbReference type="Proteomes" id="UP000268313"/>
    </source>
</evidence>
<protein>
    <submittedName>
        <fullName evidence="2">Uncharacterized protein</fullName>
    </submittedName>
</protein>